<dbReference type="EMBL" id="BLAG01000004">
    <property type="protein sequence ID" value="GES27531.1"/>
    <property type="molecule type" value="Genomic_DNA"/>
</dbReference>
<dbReference type="InterPro" id="IPR009351">
    <property type="entry name" value="AlkZ-like"/>
</dbReference>
<protein>
    <recommendedName>
        <fullName evidence="3">Winged helix DNA-binding domain-containing protein</fullName>
    </recommendedName>
</protein>
<evidence type="ECO:0000313" key="1">
    <source>
        <dbReference type="EMBL" id="GES27531.1"/>
    </source>
</evidence>
<comment type="caution">
    <text evidence="1">The sequence shown here is derived from an EMBL/GenBank/DDBJ whole genome shotgun (WGS) entry which is preliminary data.</text>
</comment>
<proteinExistence type="predicted"/>
<dbReference type="PANTHER" id="PTHR38479">
    <property type="entry name" value="LMO0824 PROTEIN"/>
    <property type="match status" value="1"/>
</dbReference>
<organism evidence="1 2">
    <name type="scientific">Streptomyces angustmyceticus</name>
    <dbReference type="NCBI Taxonomy" id="285578"/>
    <lineage>
        <taxon>Bacteria</taxon>
        <taxon>Bacillati</taxon>
        <taxon>Actinomycetota</taxon>
        <taxon>Actinomycetes</taxon>
        <taxon>Kitasatosporales</taxon>
        <taxon>Streptomycetaceae</taxon>
        <taxon>Streptomyces</taxon>
    </lineage>
</organism>
<name>A0A5J4L6Q2_9ACTN</name>
<dbReference type="Pfam" id="PF06224">
    <property type="entry name" value="AlkZ-like"/>
    <property type="match status" value="1"/>
</dbReference>
<accession>A0A5J4L6Q2</accession>
<dbReference type="PANTHER" id="PTHR38479:SF2">
    <property type="entry name" value="WINGED HELIX DNA-BINDING DOMAIN-CONTAINING PROTEIN"/>
    <property type="match status" value="1"/>
</dbReference>
<evidence type="ECO:0000313" key="2">
    <source>
        <dbReference type="Proteomes" id="UP000325598"/>
    </source>
</evidence>
<gene>
    <name evidence="1" type="ORF">San01_00170</name>
</gene>
<dbReference type="AlphaFoldDB" id="A0A5J4L6Q2"/>
<keyword evidence="2" id="KW-1185">Reference proteome</keyword>
<reference evidence="1 2" key="1">
    <citation type="submission" date="2019-10" db="EMBL/GenBank/DDBJ databases">
        <title>Whole genome shotgun sequence of Streptomyces angustmyceticus NBRC 3934.</title>
        <authorList>
            <person name="Hosoyama A."/>
            <person name="Ichikawa N."/>
            <person name="Kimura A."/>
            <person name="Kitahashi Y."/>
            <person name="Komaki H."/>
            <person name="Uohara A."/>
        </authorList>
    </citation>
    <scope>NUCLEOTIDE SEQUENCE [LARGE SCALE GENOMIC DNA]</scope>
    <source>
        <strain evidence="1 2">NBRC 3934</strain>
    </source>
</reference>
<sequence length="377" mass="41457">MRRATLARMPPLSPLSPRTLNRTYLERQLLLDRSARTPLDAVRHLMGLQGQEPDAPYTGLWARLADFRHDALTALLHDRRVVRAKLQRNTQHLVDAEDFRTLHPLLAPVLGKARQGAFGRAVQGLDPDDLVRAGRELLSGEGLTRPQLGRALAARFPGRDSLALAYVVQSLVAHVHPPPSGVWGRRGATGVVLAEEWLGGPMARRPRVDEVILRYLAAYGPATVRDVQAWCGLTRLREVVDGMRSRLRVYHDATGRELFDVPGAALADPDRPAPVRFLPRFDNLILSHADRTRVIGDEDRKRVIVGSEVSPVFLVDGWVRGIWSWRDGTVEVTPFRPLGPQEAAAVREEAGLLSGFLRGPDGTGATGRPAAGEVVIG</sequence>
<dbReference type="Proteomes" id="UP000325598">
    <property type="component" value="Unassembled WGS sequence"/>
</dbReference>
<evidence type="ECO:0008006" key="3">
    <source>
        <dbReference type="Google" id="ProtNLM"/>
    </source>
</evidence>